<dbReference type="InterPro" id="IPR029069">
    <property type="entry name" value="HotDog_dom_sf"/>
</dbReference>
<evidence type="ECO:0000256" key="2">
    <source>
        <dbReference type="ARBA" id="ARBA00022801"/>
    </source>
</evidence>
<reference evidence="3 4" key="1">
    <citation type="submission" date="2019-05" db="EMBL/GenBank/DDBJ databases">
        <title>Erythrobacter marisflavi sp. nov., isolated from isolated from water of an estuary environment.</title>
        <authorList>
            <person name="Yoon J.-H."/>
        </authorList>
    </citation>
    <scope>NUCLEOTIDE SEQUENCE [LARGE SCALE GENOMIC DNA]</scope>
    <source>
        <strain evidence="3 4">KEM-5</strain>
    </source>
</reference>
<evidence type="ECO:0000313" key="4">
    <source>
        <dbReference type="Proteomes" id="UP000309668"/>
    </source>
</evidence>
<dbReference type="InterPro" id="IPR050563">
    <property type="entry name" value="4-hydroxybenzoyl-CoA_TE"/>
</dbReference>
<evidence type="ECO:0000256" key="1">
    <source>
        <dbReference type="ARBA" id="ARBA00005953"/>
    </source>
</evidence>
<organism evidence="3 4">
    <name type="scientific">Qipengyuania marisflavi</name>
    <dbReference type="NCBI Taxonomy" id="2486356"/>
    <lineage>
        <taxon>Bacteria</taxon>
        <taxon>Pseudomonadati</taxon>
        <taxon>Pseudomonadota</taxon>
        <taxon>Alphaproteobacteria</taxon>
        <taxon>Sphingomonadales</taxon>
        <taxon>Erythrobacteraceae</taxon>
        <taxon>Qipengyuania</taxon>
    </lineage>
</organism>
<gene>
    <name evidence="3" type="ORF">FEV51_07290</name>
</gene>
<evidence type="ECO:0000313" key="3">
    <source>
        <dbReference type="EMBL" id="TMM48101.1"/>
    </source>
</evidence>
<dbReference type="OrthoDB" id="9799036at2"/>
<dbReference type="Pfam" id="PF13279">
    <property type="entry name" value="4HBT_2"/>
    <property type="match status" value="1"/>
</dbReference>
<dbReference type="CDD" id="cd00586">
    <property type="entry name" value="4HBT"/>
    <property type="match status" value="1"/>
</dbReference>
<comment type="similarity">
    <text evidence="1">Belongs to the 4-hydroxybenzoyl-CoA thioesterase family.</text>
</comment>
<dbReference type="AlphaFoldDB" id="A0A5S3P5J8"/>
<dbReference type="Gene3D" id="3.10.129.10">
    <property type="entry name" value="Hotdog Thioesterase"/>
    <property type="match status" value="1"/>
</dbReference>
<keyword evidence="4" id="KW-1185">Reference proteome</keyword>
<keyword evidence="2" id="KW-0378">Hydrolase</keyword>
<sequence length="138" mass="15837">MEPFCHTFRVRYAEVDPQSVVFNSRYLEYADILVTEFYRDRRAHGMLADIEFHVRRAEVDYLRPIRGDELIEGRLSVERIGTSSIEQRVALHGADEGELRAEITIIAVHVELPIGQPMRVPDSVRRAFGFPVTETAHG</sequence>
<dbReference type="RefSeq" id="WP_138617449.1">
    <property type="nucleotide sequence ID" value="NZ_VCAO01000003.1"/>
</dbReference>
<comment type="caution">
    <text evidence="3">The sequence shown here is derived from an EMBL/GenBank/DDBJ whole genome shotgun (WGS) entry which is preliminary data.</text>
</comment>
<dbReference type="Proteomes" id="UP000309668">
    <property type="component" value="Unassembled WGS sequence"/>
</dbReference>
<proteinExistence type="inferred from homology"/>
<name>A0A5S3P5J8_9SPHN</name>
<protein>
    <submittedName>
        <fullName evidence="3">Acyl-CoA thioesterase</fullName>
    </submittedName>
</protein>
<dbReference type="EMBL" id="VCAO01000003">
    <property type="protein sequence ID" value="TMM48101.1"/>
    <property type="molecule type" value="Genomic_DNA"/>
</dbReference>
<accession>A0A5S3P5J8</accession>
<dbReference type="PANTHER" id="PTHR31793:SF27">
    <property type="entry name" value="NOVEL THIOESTERASE SUPERFAMILY DOMAIN AND SAPOSIN A-TYPE DOMAIN CONTAINING PROTEIN (0610012H03RIK)"/>
    <property type="match status" value="1"/>
</dbReference>
<dbReference type="SUPFAM" id="SSF54637">
    <property type="entry name" value="Thioesterase/thiol ester dehydrase-isomerase"/>
    <property type="match status" value="1"/>
</dbReference>
<dbReference type="PANTHER" id="PTHR31793">
    <property type="entry name" value="4-HYDROXYBENZOYL-COA THIOESTERASE FAMILY MEMBER"/>
    <property type="match status" value="1"/>
</dbReference>
<dbReference type="GO" id="GO:0047617">
    <property type="term" value="F:fatty acyl-CoA hydrolase activity"/>
    <property type="evidence" value="ECO:0007669"/>
    <property type="project" value="TreeGrafter"/>
</dbReference>